<dbReference type="InterPro" id="IPR011042">
    <property type="entry name" value="6-blade_b-propeller_TolB-like"/>
</dbReference>
<dbReference type="GeneID" id="115925880"/>
<dbReference type="RefSeq" id="XP_030845781.1">
    <property type="nucleotide sequence ID" value="XM_030989921.1"/>
</dbReference>
<dbReference type="KEGG" id="spu:115925880"/>
<evidence type="ECO:0000256" key="2">
    <source>
        <dbReference type="SAM" id="Coils"/>
    </source>
</evidence>
<dbReference type="GO" id="GO:0061630">
    <property type="term" value="F:ubiquitin protein ligase activity"/>
    <property type="evidence" value="ECO:0000318"/>
    <property type="project" value="GO_Central"/>
</dbReference>
<evidence type="ECO:0000313" key="4">
    <source>
        <dbReference type="EnsemblMetazoa" id="XP_030845781"/>
    </source>
</evidence>
<evidence type="ECO:0000256" key="1">
    <source>
        <dbReference type="PROSITE-ProRule" id="PRU00024"/>
    </source>
</evidence>
<keyword evidence="1" id="KW-0863">Zinc-finger</keyword>
<dbReference type="PANTHER" id="PTHR25462:SF296">
    <property type="entry name" value="MEIOTIC P26, ISOFORM F"/>
    <property type="match status" value="1"/>
</dbReference>
<organism evidence="4 5">
    <name type="scientific">Strongylocentrotus purpuratus</name>
    <name type="common">Purple sea urchin</name>
    <dbReference type="NCBI Taxonomy" id="7668"/>
    <lineage>
        <taxon>Eukaryota</taxon>
        <taxon>Metazoa</taxon>
        <taxon>Echinodermata</taxon>
        <taxon>Eleutherozoa</taxon>
        <taxon>Echinozoa</taxon>
        <taxon>Echinoidea</taxon>
        <taxon>Euechinoidea</taxon>
        <taxon>Echinacea</taxon>
        <taxon>Camarodonta</taxon>
        <taxon>Echinidea</taxon>
        <taxon>Strongylocentrotidae</taxon>
        <taxon>Strongylocentrotus</taxon>
    </lineage>
</organism>
<keyword evidence="5" id="KW-1185">Reference proteome</keyword>
<reference evidence="5" key="1">
    <citation type="submission" date="2015-02" db="EMBL/GenBank/DDBJ databases">
        <title>Genome sequencing for Strongylocentrotus purpuratus.</title>
        <authorList>
            <person name="Murali S."/>
            <person name="Liu Y."/>
            <person name="Vee V."/>
            <person name="English A."/>
            <person name="Wang M."/>
            <person name="Skinner E."/>
            <person name="Han Y."/>
            <person name="Muzny D.M."/>
            <person name="Worley K.C."/>
            <person name="Gibbs R.A."/>
        </authorList>
    </citation>
    <scope>NUCLEOTIDE SEQUENCE</scope>
</reference>
<reference evidence="4" key="2">
    <citation type="submission" date="2021-01" db="UniProtKB">
        <authorList>
            <consortium name="EnsemblMetazoa"/>
        </authorList>
    </citation>
    <scope>IDENTIFICATION</scope>
</reference>
<dbReference type="SUPFAM" id="SSF75011">
    <property type="entry name" value="3-carboxy-cis,cis-mucoante lactonizing enzyme"/>
    <property type="match status" value="1"/>
</dbReference>
<dbReference type="Proteomes" id="UP000007110">
    <property type="component" value="Unassembled WGS sequence"/>
</dbReference>
<dbReference type="GO" id="GO:0008270">
    <property type="term" value="F:zinc ion binding"/>
    <property type="evidence" value="ECO:0007669"/>
    <property type="project" value="UniProtKB-KW"/>
</dbReference>
<dbReference type="Gene3D" id="2.120.10.30">
    <property type="entry name" value="TolB, C-terminal domain"/>
    <property type="match status" value="1"/>
</dbReference>
<dbReference type="PANTHER" id="PTHR25462">
    <property type="entry name" value="BONUS, ISOFORM C-RELATED"/>
    <property type="match status" value="1"/>
</dbReference>
<keyword evidence="1" id="KW-0862">Zinc</keyword>
<dbReference type="AlphaFoldDB" id="A0A7M7P6E6"/>
<evidence type="ECO:0000313" key="5">
    <source>
        <dbReference type="Proteomes" id="UP000007110"/>
    </source>
</evidence>
<accession>A0A7M7P6E6</accession>
<keyword evidence="2" id="KW-0175">Coiled coil</keyword>
<feature type="coiled-coil region" evidence="2">
    <location>
        <begin position="132"/>
        <end position="159"/>
    </location>
</feature>
<dbReference type="GO" id="GO:0005654">
    <property type="term" value="C:nucleoplasm"/>
    <property type="evidence" value="ECO:0000318"/>
    <property type="project" value="GO_Central"/>
</dbReference>
<dbReference type="PROSITE" id="PS50119">
    <property type="entry name" value="ZF_BBOX"/>
    <property type="match status" value="1"/>
</dbReference>
<feature type="domain" description="B box-type" evidence="3">
    <location>
        <begin position="34"/>
        <end position="81"/>
    </location>
</feature>
<protein>
    <recommendedName>
        <fullName evidence="3">B box-type domain-containing protein</fullName>
    </recommendedName>
</protein>
<sequence>MCNTCLENHNKWPPHVKHRVVRIEDVREGRVVLEKEVYCQEHKADKQKHICTDVCVTCKKFICLRCRLLSHENQGHTVRNTEEYNASTETHIESLQCRVETKVTTIKNHVTCIKNQKERVTNHIAGKRAKINESYKKLLKKLDERKAALDKQLDAQEEKLCKRLDEMQDVDESLITSIKSASVLAGNSMKAPLEGDIIVIRDTLSGELKNVLERDDPEKKIATDVADRAEQLTFTPNTQCDQLNIGEVRFLKRELECVVELSNKDCMDGMVATPDGRMAVANNTGGIDIFSADGQLQKTVLKDVKIREVGYLSDGRYVVETNNNAITLYTQEYAKLDVMFDTLSGDEGGMCSITVDSNDLIYVGYWKAGIIQVFSPAGGKAIREIPCNDYNPILINSYNDVFIIKYGYTIAIIDKDGYVKHKVEKKSKTYACAAVTQNNSILIAWVDKDKMLVSIDEYTSELKHVQTLISDHKIEKPEEYWYYVREFRSGEIAFCTSKRLYIFKITITPCSP</sequence>
<name>A0A7M7P6E6_STRPU</name>
<dbReference type="InterPro" id="IPR047153">
    <property type="entry name" value="TRIM45/56/19-like"/>
</dbReference>
<dbReference type="EnsemblMetazoa" id="XM_030989921">
    <property type="protein sequence ID" value="XP_030845781"/>
    <property type="gene ID" value="LOC115925880"/>
</dbReference>
<evidence type="ECO:0000259" key="3">
    <source>
        <dbReference type="PROSITE" id="PS50119"/>
    </source>
</evidence>
<dbReference type="InParanoid" id="A0A7M7P6E6"/>
<proteinExistence type="predicted"/>
<dbReference type="FunCoup" id="A0A7M7P6E6">
    <property type="interactions" value="18"/>
</dbReference>
<dbReference type="InterPro" id="IPR000315">
    <property type="entry name" value="Znf_B-box"/>
</dbReference>
<keyword evidence="1" id="KW-0479">Metal-binding</keyword>